<organism evidence="2 3">
    <name type="scientific">Flaviflexus ciconiae</name>
    <dbReference type="NCBI Taxonomy" id="2496867"/>
    <lineage>
        <taxon>Bacteria</taxon>
        <taxon>Bacillati</taxon>
        <taxon>Actinomycetota</taxon>
        <taxon>Actinomycetes</taxon>
        <taxon>Actinomycetales</taxon>
        <taxon>Actinomycetaceae</taxon>
        <taxon>Flaviflexus</taxon>
    </lineage>
</organism>
<accession>A0A3Q9G3S0</accession>
<feature type="signal peptide" evidence="1">
    <location>
        <begin position="1"/>
        <end position="22"/>
    </location>
</feature>
<evidence type="ECO:0008006" key="4">
    <source>
        <dbReference type="Google" id="ProtNLM"/>
    </source>
</evidence>
<evidence type="ECO:0000256" key="1">
    <source>
        <dbReference type="SAM" id="SignalP"/>
    </source>
</evidence>
<dbReference type="OrthoDB" id="3268312at2"/>
<gene>
    <name evidence="2" type="ORF">EJ997_06445</name>
</gene>
<dbReference type="PROSITE" id="PS51257">
    <property type="entry name" value="PROKAR_LIPOPROTEIN"/>
    <property type="match status" value="1"/>
</dbReference>
<dbReference type="RefSeq" id="WP_126703835.1">
    <property type="nucleotide sequence ID" value="NZ_CP034593.1"/>
</dbReference>
<keyword evidence="3" id="KW-1185">Reference proteome</keyword>
<name>A0A3Q9G3S0_9ACTO</name>
<evidence type="ECO:0000313" key="2">
    <source>
        <dbReference type="EMBL" id="AZQ77030.1"/>
    </source>
</evidence>
<evidence type="ECO:0000313" key="3">
    <source>
        <dbReference type="Proteomes" id="UP000280344"/>
    </source>
</evidence>
<dbReference type="Proteomes" id="UP000280344">
    <property type="component" value="Chromosome"/>
</dbReference>
<proteinExistence type="predicted"/>
<keyword evidence="1" id="KW-0732">Signal</keyword>
<sequence length="113" mass="12018">MKRLIWLLAVGSLAACSSSETGGDAEACAQADEVVSQVREYRGIGMLTDEQANTATQWEFTLAEASVLATDHDLATTIRDLADASGNVAQHFDNEAAYATFEEIAGTLDSQCD</sequence>
<protein>
    <recommendedName>
        <fullName evidence="4">Lipoprotein</fullName>
    </recommendedName>
</protein>
<dbReference type="KEGG" id="flh:EJ997_06445"/>
<dbReference type="AlphaFoldDB" id="A0A3Q9G3S0"/>
<dbReference type="EMBL" id="CP034593">
    <property type="protein sequence ID" value="AZQ77030.1"/>
    <property type="molecule type" value="Genomic_DNA"/>
</dbReference>
<reference evidence="2 3" key="1">
    <citation type="submission" date="2018-12" db="EMBL/GenBank/DDBJ databases">
        <title>Complete genome sequence of Flaviflexus sp. H23T48.</title>
        <authorList>
            <person name="Bae J.-W."/>
            <person name="Lee J.-Y."/>
        </authorList>
    </citation>
    <scope>NUCLEOTIDE SEQUENCE [LARGE SCALE GENOMIC DNA]</scope>
    <source>
        <strain evidence="2 3">H23T48</strain>
    </source>
</reference>
<feature type="chain" id="PRO_5039421063" description="Lipoprotein" evidence="1">
    <location>
        <begin position="23"/>
        <end position="113"/>
    </location>
</feature>